<dbReference type="Pfam" id="PF02810">
    <property type="entry name" value="SEC-C"/>
    <property type="match status" value="1"/>
</dbReference>
<evidence type="ECO:0000256" key="9">
    <source>
        <dbReference type="ARBA" id="ARBA00022840"/>
    </source>
</evidence>
<evidence type="ECO:0000256" key="14">
    <source>
        <dbReference type="SAM" id="MobiDB-lite"/>
    </source>
</evidence>
<evidence type="ECO:0000256" key="10">
    <source>
        <dbReference type="ARBA" id="ARBA00022927"/>
    </source>
</evidence>
<keyword evidence="11" id="KW-1278">Translocase</keyword>
<keyword evidence="6" id="KW-0479">Metal-binding</keyword>
<dbReference type="InterPro" id="IPR004027">
    <property type="entry name" value="SEC_C_motif"/>
</dbReference>
<dbReference type="InterPro" id="IPR036266">
    <property type="entry name" value="SecA_Wing/Scaffold_sf"/>
</dbReference>
<dbReference type="PANTHER" id="PTHR30612:SF0">
    <property type="entry name" value="CHLOROPLAST PROTEIN-TRANSPORTING ATPASE"/>
    <property type="match status" value="1"/>
</dbReference>
<keyword evidence="8" id="KW-0862">Zinc</keyword>
<reference evidence="16" key="1">
    <citation type="submission" date="2018-06" db="EMBL/GenBank/DDBJ databases">
        <authorList>
            <person name="Zhirakovskaya E."/>
        </authorList>
    </citation>
    <scope>NUCLEOTIDE SEQUENCE</scope>
</reference>
<dbReference type="Gene3D" id="3.40.50.300">
    <property type="entry name" value="P-loop containing nucleotide triphosphate hydrolases"/>
    <property type="match status" value="2"/>
</dbReference>
<dbReference type="Gene3D" id="1.10.3060.10">
    <property type="entry name" value="Helical scaffold and wing domains of SecA"/>
    <property type="match status" value="2"/>
</dbReference>
<dbReference type="GO" id="GO:0031522">
    <property type="term" value="C:cell envelope Sec protein transport complex"/>
    <property type="evidence" value="ECO:0007669"/>
    <property type="project" value="TreeGrafter"/>
</dbReference>
<evidence type="ECO:0000259" key="15">
    <source>
        <dbReference type="PROSITE" id="PS51196"/>
    </source>
</evidence>
<dbReference type="GO" id="GO:0046872">
    <property type="term" value="F:metal ion binding"/>
    <property type="evidence" value="ECO:0007669"/>
    <property type="project" value="UniProtKB-KW"/>
</dbReference>
<evidence type="ECO:0000256" key="6">
    <source>
        <dbReference type="ARBA" id="ARBA00022723"/>
    </source>
</evidence>
<feature type="compositionally biased region" description="Basic residues" evidence="14">
    <location>
        <begin position="754"/>
        <end position="763"/>
    </location>
</feature>
<dbReference type="PANTHER" id="PTHR30612">
    <property type="entry name" value="SECA INNER MEMBRANE COMPONENT OF SEC PROTEIN SECRETION SYSTEM"/>
    <property type="match status" value="1"/>
</dbReference>
<keyword evidence="9" id="KW-0067">ATP-binding</keyword>
<dbReference type="GO" id="GO:0006886">
    <property type="term" value="P:intracellular protein transport"/>
    <property type="evidence" value="ECO:0007669"/>
    <property type="project" value="InterPro"/>
</dbReference>
<keyword evidence="7" id="KW-0547">Nucleotide-binding</keyword>
<dbReference type="Pfam" id="PF07516">
    <property type="entry name" value="SecA_SW"/>
    <property type="match status" value="2"/>
</dbReference>
<feature type="domain" description="SecA family profile" evidence="15">
    <location>
        <begin position="1"/>
        <end position="293"/>
    </location>
</feature>
<comment type="cofactor">
    <cofactor evidence="1">
        <name>Zn(2+)</name>
        <dbReference type="ChEBI" id="CHEBI:29105"/>
    </cofactor>
</comment>
<evidence type="ECO:0000256" key="12">
    <source>
        <dbReference type="ARBA" id="ARBA00023010"/>
    </source>
</evidence>
<dbReference type="SUPFAM" id="SSF81886">
    <property type="entry name" value="Helical scaffold and wing domains of SecA"/>
    <property type="match status" value="2"/>
</dbReference>
<evidence type="ECO:0000256" key="3">
    <source>
        <dbReference type="ARBA" id="ARBA00007650"/>
    </source>
</evidence>
<dbReference type="InterPro" id="IPR011116">
    <property type="entry name" value="SecA_Wing/Scaffold"/>
</dbReference>
<dbReference type="InterPro" id="IPR014018">
    <property type="entry name" value="SecA_motor_DEAD"/>
</dbReference>
<dbReference type="InterPro" id="IPR027417">
    <property type="entry name" value="P-loop_NTPase"/>
</dbReference>
<proteinExistence type="inferred from homology"/>
<dbReference type="GO" id="GO:0006605">
    <property type="term" value="P:protein targeting"/>
    <property type="evidence" value="ECO:0007669"/>
    <property type="project" value="InterPro"/>
</dbReference>
<evidence type="ECO:0000256" key="2">
    <source>
        <dbReference type="ARBA" id="ARBA00004170"/>
    </source>
</evidence>
<dbReference type="InterPro" id="IPR044722">
    <property type="entry name" value="SecA_SF2_C"/>
</dbReference>
<keyword evidence="13" id="KW-0472">Membrane</keyword>
<dbReference type="GO" id="GO:0005829">
    <property type="term" value="C:cytosol"/>
    <property type="evidence" value="ECO:0007669"/>
    <property type="project" value="TreeGrafter"/>
</dbReference>
<keyword evidence="12" id="KW-0811">Translocation</keyword>
<evidence type="ECO:0000256" key="1">
    <source>
        <dbReference type="ARBA" id="ARBA00001947"/>
    </source>
</evidence>
<accession>A0A3B0UV16</accession>
<evidence type="ECO:0000256" key="7">
    <source>
        <dbReference type="ARBA" id="ARBA00022741"/>
    </source>
</evidence>
<comment type="subcellular location">
    <subcellularLocation>
        <location evidence="2">Membrane</location>
        <topology evidence="2">Peripheral membrane protein</topology>
    </subcellularLocation>
</comment>
<evidence type="ECO:0000256" key="13">
    <source>
        <dbReference type="ARBA" id="ARBA00023136"/>
    </source>
</evidence>
<keyword evidence="10" id="KW-0653">Protein transport</keyword>
<dbReference type="Pfam" id="PF21090">
    <property type="entry name" value="P-loop_SecA"/>
    <property type="match status" value="1"/>
</dbReference>
<evidence type="ECO:0000313" key="16">
    <source>
        <dbReference type="EMBL" id="VAW30242.1"/>
    </source>
</evidence>
<gene>
    <name evidence="16" type="ORF">MNBD_CHLOROFLEXI01-683</name>
</gene>
<dbReference type="InterPro" id="IPR000185">
    <property type="entry name" value="SecA"/>
</dbReference>
<name>A0A3B0UV16_9ZZZZ</name>
<organism evidence="16">
    <name type="scientific">hydrothermal vent metagenome</name>
    <dbReference type="NCBI Taxonomy" id="652676"/>
    <lineage>
        <taxon>unclassified sequences</taxon>
        <taxon>metagenomes</taxon>
        <taxon>ecological metagenomes</taxon>
    </lineage>
</organism>
<keyword evidence="4" id="KW-0813">Transport</keyword>
<dbReference type="GO" id="GO:0017038">
    <property type="term" value="P:protein import"/>
    <property type="evidence" value="ECO:0007669"/>
    <property type="project" value="InterPro"/>
</dbReference>
<evidence type="ECO:0000256" key="8">
    <source>
        <dbReference type="ARBA" id="ARBA00022833"/>
    </source>
</evidence>
<comment type="similarity">
    <text evidence="3">Belongs to the SecA family.</text>
</comment>
<evidence type="ECO:0000256" key="11">
    <source>
        <dbReference type="ARBA" id="ARBA00022967"/>
    </source>
</evidence>
<dbReference type="EMBL" id="UOEU01000037">
    <property type="protein sequence ID" value="VAW30242.1"/>
    <property type="molecule type" value="Genomic_DNA"/>
</dbReference>
<dbReference type="GO" id="GO:0005886">
    <property type="term" value="C:plasma membrane"/>
    <property type="evidence" value="ECO:0007669"/>
    <property type="project" value="TreeGrafter"/>
</dbReference>
<dbReference type="SUPFAM" id="SSF52540">
    <property type="entry name" value="P-loop containing nucleoside triphosphate hydrolases"/>
    <property type="match status" value="1"/>
</dbReference>
<dbReference type="GO" id="GO:0005524">
    <property type="term" value="F:ATP binding"/>
    <property type="evidence" value="ECO:0007669"/>
    <property type="project" value="UniProtKB-KW"/>
</dbReference>
<dbReference type="GO" id="GO:0043952">
    <property type="term" value="P:protein transport by the Sec complex"/>
    <property type="evidence" value="ECO:0007669"/>
    <property type="project" value="TreeGrafter"/>
</dbReference>
<keyword evidence="5" id="KW-0963">Cytoplasm</keyword>
<dbReference type="PROSITE" id="PS51196">
    <property type="entry name" value="SECA_MOTOR_DEAD"/>
    <property type="match status" value="1"/>
</dbReference>
<feature type="region of interest" description="Disordered" evidence="14">
    <location>
        <begin position="734"/>
        <end position="763"/>
    </location>
</feature>
<evidence type="ECO:0000256" key="5">
    <source>
        <dbReference type="ARBA" id="ARBA00022490"/>
    </source>
</evidence>
<protein>
    <submittedName>
        <fullName evidence="16">Protein translocase subunit SecA</fullName>
    </submittedName>
</protein>
<evidence type="ECO:0000256" key="4">
    <source>
        <dbReference type="ARBA" id="ARBA00022448"/>
    </source>
</evidence>
<dbReference type="AlphaFoldDB" id="A0A3B0UV16"/>
<sequence>MSTNMAGRGTDILLGGNPEGMSAELIEREMFKRPLLTQLIFTYLEKGEDAAHEQIRRNSKLDDDLLPWITAEKARMDAALVEIEELQVMGYLTRILGEQYQLEYDQIRQVIRFVSSNNLLKAREYLEQLNKDVALVEETLRLRDMYVNYQRAQGDNGLLAQFLAEILFEQHYNARAALIRAILNGDEAEAANVVQTVPGIAKNWIDKIKDVQEGTKVEREEVWQLGGLHVVGSERHESRRIDNQLRGRAARQGDPGSSRFFLSLEDELMRRFGGERLKSWMSKGVLSSIPEDMPLEFGVLDRMIASAQERVEGYNFDMRKNIVEYDDVMSRQRVTVYNERRAILMGESVDYDDKIGEAFANAIAQLVDNYVENYVPFVREEVQRVVADFTTEATDAININAVVARLRGLLPDIIKIDKAELAQLSNDKLIDRLMVLVYENEENGANIYQLLQAMGRFLPLLPPIPNLGGLASRKSGQVQAKRNVQRDYVANVHNFYDEFVTDHVELPADERDEIWLESEEQLNQAFSHFSLDGLSLKTADFRQTRFAAQANAALRNLLLDTLSALDGAQLEIALKAYVSKQQDKWRKQIGEEEYRNFQRLLLLDSTDREWRDYLTAADDLRREIGLEAIGQRDPKVQYKIRSAQMFNNMRDNIEQNIVERFFFQVDRHRQFIQKQEAEIAYQTQAQDAGFQVVKRKKGRGVELRRDMPKVGRNDLCPCGSGKKYKHCHLKQDLAGAKSSGTNGQAKRPFGSPKRSGKKRRRRR</sequence>